<sequence length="761" mass="85060">MTDHSHTDTHHPGPPRFVQVGERIVDPIFVDMAHGYDRDNLAPTIAGTPDRDPDNYDRTDFTWRLVAKPDGSSTGLEYAPTPYSDLTQYDEGLHNTVEFQPDAPGVYRFELDAPDGTHELTIEAFPAPGGDDEVQVFDIEGEVAGGAGNDVGGPPRLELVGEFDPDAGEFVVESNPELASDSFAVEDDLTVSFRPHDAASLSVEDVVVEGTTARIPVEAVDEPTSLFAAPFDGVRVGATDEIVLRPDGEIEYPNRPPEWLDDAVMYEIFPRSFASEDGEADFQYLTEKVDYLAGLGVDIVWLTPIVPAWSAEIDTPPGGPHGYSTGDYFDVADDLGTLEDFEAFVDACHEADIRVCFDLVVNHCGWTNEKWQDTIAQLGEQPEDPYAFPDVEAWNTDSKYFDWFDRQTTASEHDVAPAQTSFFNVRLQPNLNYGNLALREHILAAVDFWSEYVDAFRCDIAWGVPHSFWKEARRLTREKDAEFMWLDESVPYLTSMGESEFDLHFDTTEFMFTAHAVARGERPPSDLLDAIEARDEHGFPTYSRILNTTENHDESRIYWEAKAEGHREDPAQAERAALAAAFTLPGVPFLYYGQERLIAEYGTRRESPFADRDDRFDDLEKDPYKRAFMNWDLDDLVDDSDEADTEARRAVEERLEFVSGLVDFYHESDVLGPNANLVREGYRTDATDDVLAFGLEAGDQKRVVVINFGPEPRQVQLRPSVDTTDLFTGDDLAVDSSDDAVTVAVETLAVFETDSLFGQGN</sequence>
<evidence type="ECO:0000313" key="2">
    <source>
        <dbReference type="EMBL" id="MCU4716549.1"/>
    </source>
</evidence>
<dbReference type="EMBL" id="JAOPKC010000001">
    <property type="protein sequence ID" value="MCU4716549.1"/>
    <property type="molecule type" value="Genomic_DNA"/>
</dbReference>
<dbReference type="Proteomes" id="UP001209746">
    <property type="component" value="Unassembled WGS sequence"/>
</dbReference>
<dbReference type="Pfam" id="PF00128">
    <property type="entry name" value="Alpha-amylase"/>
    <property type="match status" value="1"/>
</dbReference>
<dbReference type="EMBL" id="JAOPKD010000001">
    <property type="protein sequence ID" value="MCU4725846.1"/>
    <property type="molecule type" value="Genomic_DNA"/>
</dbReference>
<accession>A0AAE3I9G9</accession>
<dbReference type="SUPFAM" id="SSF51445">
    <property type="entry name" value="(Trans)glycosidases"/>
    <property type="match status" value="1"/>
</dbReference>
<evidence type="ECO:0000259" key="1">
    <source>
        <dbReference type="SMART" id="SM00642"/>
    </source>
</evidence>
<dbReference type="SMART" id="SM00642">
    <property type="entry name" value="Aamy"/>
    <property type="match status" value="1"/>
</dbReference>
<dbReference type="Proteomes" id="UP001208186">
    <property type="component" value="Unassembled WGS sequence"/>
</dbReference>
<evidence type="ECO:0000313" key="3">
    <source>
        <dbReference type="EMBL" id="MCU4725846.1"/>
    </source>
</evidence>
<feature type="domain" description="Glycosyl hydrolase family 13 catalytic" evidence="1">
    <location>
        <begin position="267"/>
        <end position="658"/>
    </location>
</feature>
<protein>
    <submittedName>
        <fullName evidence="3">Alpha-amylase family glycosyl hydrolase</fullName>
    </submittedName>
</protein>
<dbReference type="PANTHER" id="PTHR10357">
    <property type="entry name" value="ALPHA-AMYLASE FAMILY MEMBER"/>
    <property type="match status" value="1"/>
</dbReference>
<dbReference type="Gene3D" id="3.20.20.80">
    <property type="entry name" value="Glycosidases"/>
    <property type="match status" value="1"/>
</dbReference>
<dbReference type="InterPro" id="IPR006047">
    <property type="entry name" value="GH13_cat_dom"/>
</dbReference>
<gene>
    <name evidence="3" type="ORF">OB914_02520</name>
    <name evidence="2" type="ORF">OB916_00500</name>
</gene>
<organism evidence="3 5">
    <name type="scientific">Halapricum hydrolyticum</name>
    <dbReference type="NCBI Taxonomy" id="2979991"/>
    <lineage>
        <taxon>Archaea</taxon>
        <taxon>Methanobacteriati</taxon>
        <taxon>Methanobacteriota</taxon>
        <taxon>Stenosarchaea group</taxon>
        <taxon>Halobacteria</taxon>
        <taxon>Halobacteriales</taxon>
        <taxon>Haloarculaceae</taxon>
        <taxon>Halapricum</taxon>
    </lineage>
</organism>
<dbReference type="GO" id="GO:0005975">
    <property type="term" value="P:carbohydrate metabolic process"/>
    <property type="evidence" value="ECO:0007669"/>
    <property type="project" value="InterPro"/>
</dbReference>
<keyword evidence="4" id="KW-1185">Reference proteome</keyword>
<evidence type="ECO:0000313" key="4">
    <source>
        <dbReference type="Proteomes" id="UP001208186"/>
    </source>
</evidence>
<comment type="caution">
    <text evidence="3">The sequence shown here is derived from an EMBL/GenBank/DDBJ whole genome shotgun (WGS) entry which is preliminary data.</text>
</comment>
<dbReference type="RefSeq" id="WP_315907318.1">
    <property type="nucleotide sequence ID" value="NZ_JAOPKC010000001.1"/>
</dbReference>
<dbReference type="GO" id="GO:0016787">
    <property type="term" value="F:hydrolase activity"/>
    <property type="evidence" value="ECO:0007669"/>
    <property type="project" value="UniProtKB-KW"/>
</dbReference>
<name>A0AAE3I9G9_9EURY</name>
<proteinExistence type="predicted"/>
<keyword evidence="3" id="KW-0378">Hydrolase</keyword>
<dbReference type="AlphaFoldDB" id="A0AAE3I9G9"/>
<dbReference type="InterPro" id="IPR017853">
    <property type="entry name" value="GH"/>
</dbReference>
<reference evidence="3" key="1">
    <citation type="submission" date="2023-02" db="EMBL/GenBank/DDBJ databases">
        <title>Enrichment on poylsaccharides allowed isolation of novel metabolic and taxonomic groups of Haloarchaea.</title>
        <authorList>
            <person name="Sorokin D.Y."/>
            <person name="Elcheninov A.G."/>
            <person name="Khizhniak T.V."/>
            <person name="Kolganova T.V."/>
            <person name="Kublanov I.V."/>
        </authorList>
    </citation>
    <scope>NUCLEOTIDE SEQUENCE</scope>
    <source>
        <strain evidence="2 4">HArc-curdl5-1</strain>
        <strain evidence="3">HArc-curdl7</strain>
    </source>
</reference>
<evidence type="ECO:0000313" key="5">
    <source>
        <dbReference type="Proteomes" id="UP001209746"/>
    </source>
</evidence>